<evidence type="ECO:0000313" key="3">
    <source>
        <dbReference type="Proteomes" id="UP000467124"/>
    </source>
</evidence>
<dbReference type="SUPFAM" id="SSF56112">
    <property type="entry name" value="Protein kinase-like (PK-like)"/>
    <property type="match status" value="1"/>
</dbReference>
<protein>
    <submittedName>
        <fullName evidence="2">Phosphotransferase</fullName>
    </submittedName>
</protein>
<dbReference type="AlphaFoldDB" id="A0A7K2IZD0"/>
<organism evidence="2 3">
    <name type="scientific">Nocardiopsis alba</name>
    <dbReference type="NCBI Taxonomy" id="53437"/>
    <lineage>
        <taxon>Bacteria</taxon>
        <taxon>Bacillati</taxon>
        <taxon>Actinomycetota</taxon>
        <taxon>Actinomycetes</taxon>
        <taxon>Streptosporangiales</taxon>
        <taxon>Nocardiopsidaceae</taxon>
        <taxon>Nocardiopsis</taxon>
    </lineage>
</organism>
<dbReference type="GO" id="GO:0016740">
    <property type="term" value="F:transferase activity"/>
    <property type="evidence" value="ECO:0007669"/>
    <property type="project" value="UniProtKB-KW"/>
</dbReference>
<reference evidence="2 3" key="1">
    <citation type="journal article" date="2019" name="Nat. Commun.">
        <title>The antimicrobial potential of Streptomyces from insect microbiomes.</title>
        <authorList>
            <person name="Chevrette M.G."/>
            <person name="Carlson C.M."/>
            <person name="Ortega H.E."/>
            <person name="Thomas C."/>
            <person name="Ananiev G.E."/>
            <person name="Barns K.J."/>
            <person name="Book A.J."/>
            <person name="Cagnazzo J."/>
            <person name="Carlos C."/>
            <person name="Flanigan W."/>
            <person name="Grubbs K.J."/>
            <person name="Horn H.A."/>
            <person name="Hoffmann F.M."/>
            <person name="Klassen J.L."/>
            <person name="Knack J.J."/>
            <person name="Lewin G.R."/>
            <person name="McDonald B.R."/>
            <person name="Muller L."/>
            <person name="Melo W.G.P."/>
            <person name="Pinto-Tomas A.A."/>
            <person name="Schmitz A."/>
            <person name="Wendt-Pienkowski E."/>
            <person name="Wildman S."/>
            <person name="Zhao M."/>
            <person name="Zhang F."/>
            <person name="Bugni T.S."/>
            <person name="Andes D.R."/>
            <person name="Pupo M.T."/>
            <person name="Currie C.R."/>
        </authorList>
    </citation>
    <scope>NUCLEOTIDE SEQUENCE [LARGE SCALE GENOMIC DNA]</scope>
    <source>
        <strain evidence="2 3">SID5840</strain>
    </source>
</reference>
<dbReference type="InterPro" id="IPR002575">
    <property type="entry name" value="Aminoglycoside_PTrfase"/>
</dbReference>
<evidence type="ECO:0000313" key="2">
    <source>
        <dbReference type="EMBL" id="MYR35340.1"/>
    </source>
</evidence>
<feature type="domain" description="Aminoglycoside phosphotransferase" evidence="1">
    <location>
        <begin position="70"/>
        <end position="258"/>
    </location>
</feature>
<accession>A0A7K2IZD0</accession>
<dbReference type="Pfam" id="PF01636">
    <property type="entry name" value="APH"/>
    <property type="match status" value="1"/>
</dbReference>
<name>A0A7K2IZD0_9ACTN</name>
<comment type="caution">
    <text evidence="2">The sequence shown here is derived from an EMBL/GenBank/DDBJ whole genome shotgun (WGS) entry which is preliminary data.</text>
</comment>
<gene>
    <name evidence="2" type="ORF">GTW20_24525</name>
</gene>
<dbReference type="RefSeq" id="WP_161112022.1">
    <property type="nucleotide sequence ID" value="NZ_JBEXQO010000007.1"/>
</dbReference>
<keyword evidence="2" id="KW-0808">Transferase</keyword>
<evidence type="ECO:0000259" key="1">
    <source>
        <dbReference type="Pfam" id="PF01636"/>
    </source>
</evidence>
<dbReference type="EMBL" id="WWHY01000001">
    <property type="protein sequence ID" value="MYR35340.1"/>
    <property type="molecule type" value="Genomic_DNA"/>
</dbReference>
<dbReference type="Proteomes" id="UP000467124">
    <property type="component" value="Unassembled WGS sequence"/>
</dbReference>
<sequence>MTDDMTPEQISRRTTAAFDAAVGAGRDLGLDVADAKVLYELFSVVVHLAPSPVVARIPVVLPGSTDLDSLARRQQEELDVTRWLADQGVPVTVPSPLVPREPVRRDGFSMTFWAFVEEDRTAETDYVANAATVPDLHAALRSYPGSIPFLSSAEPWFVTEGLERLGERPDLIGREDLDRARREWRILEPLVSSREAFEKRFPGIDVQTVHGDCPAANIMPTVDGALYADFEMVTSGPVEWDMASLGPEFREAYDRGARSNGMRPLDEDVMRFVDAVGALRTIAFLSLTPHLPDLAGYLLPMVEQWRRTPFAAGLEG</sequence>
<dbReference type="InterPro" id="IPR011009">
    <property type="entry name" value="Kinase-like_dom_sf"/>
</dbReference>
<proteinExistence type="predicted"/>